<dbReference type="Pfam" id="PF19799">
    <property type="entry name" value="DUF6282"/>
    <property type="match status" value="1"/>
</dbReference>
<reference evidence="1" key="1">
    <citation type="submission" date="2019-07" db="EMBL/GenBank/DDBJ databases">
        <title>Genomic Encyclopedia of Type Strains, Phase IV (KMG-IV): sequencing the most valuable type-strain genomes for metagenomic binning, comparative biology and taxonomic classification.</title>
        <authorList>
            <person name="Goeker M."/>
        </authorList>
    </citation>
    <scope>NUCLEOTIDE SEQUENCE</scope>
    <source>
        <strain evidence="1">DSM 44596</strain>
    </source>
</reference>
<dbReference type="InterPro" id="IPR032466">
    <property type="entry name" value="Metal_Hydrolase"/>
</dbReference>
<evidence type="ECO:0008006" key="2">
    <source>
        <dbReference type="Google" id="ProtNLM"/>
    </source>
</evidence>
<gene>
    <name evidence="1" type="ORF">FNL38_103107</name>
</gene>
<accession>A0A652YQC7</accession>
<dbReference type="SUPFAM" id="SSF51556">
    <property type="entry name" value="Metallo-dependent hydrolases"/>
    <property type="match status" value="1"/>
</dbReference>
<dbReference type="Gene3D" id="3.20.20.140">
    <property type="entry name" value="Metal-dependent hydrolases"/>
    <property type="match status" value="1"/>
</dbReference>
<name>A0A652YQC7_NOCGL</name>
<sequence>MTQRDSGQSPIHLEDAIDMHCHFGPEPLVEKLAKVPHSVDPIEAAAEAETLGMKAIVLKAHEFPSTTAAHLANKAVPGVRTIAGICCDHPVGGLNSHAVEVALRNGAQVVWLPTISAQQDAPVTVEKFFGVTEGLRVVDNDGQILPEVRTIMDLVIEHGGVLATGHISKAEHFAVAREFGTRGNLLVTHAMHETTGPRLSVPETLELAELGAFIELTAHTCMGAPSSFGNVIDAIKLIGPDRAVVSTDYGWSCNVPKPGAGLQSYINALWDEGVSEDDLRTMACDNPARLLNLAG</sequence>
<dbReference type="AlphaFoldDB" id="A0A652YQC7"/>
<dbReference type="EMBL" id="VNIQ01000003">
    <property type="protein sequence ID" value="TYQ04757.1"/>
    <property type="molecule type" value="Genomic_DNA"/>
</dbReference>
<protein>
    <recommendedName>
        <fullName evidence="2">Amidohydrolase-related domain-containing protein</fullName>
    </recommendedName>
</protein>
<evidence type="ECO:0000313" key="1">
    <source>
        <dbReference type="EMBL" id="TYQ04757.1"/>
    </source>
</evidence>
<comment type="caution">
    <text evidence="1">The sequence shown here is derived from an EMBL/GenBank/DDBJ whole genome shotgun (WGS) entry which is preliminary data.</text>
</comment>
<dbReference type="InterPro" id="IPR046249">
    <property type="entry name" value="DUF6282"/>
</dbReference>
<organism evidence="1">
    <name type="scientific">Nocardia globerula</name>
    <dbReference type="NCBI Taxonomy" id="1818"/>
    <lineage>
        <taxon>Bacteria</taxon>
        <taxon>Bacillati</taxon>
        <taxon>Actinomycetota</taxon>
        <taxon>Actinomycetes</taxon>
        <taxon>Mycobacteriales</taxon>
        <taxon>Nocardiaceae</taxon>
        <taxon>Nocardia</taxon>
    </lineage>
</organism>
<proteinExistence type="predicted"/>